<evidence type="ECO:0008006" key="4">
    <source>
        <dbReference type="Google" id="ProtNLM"/>
    </source>
</evidence>
<dbReference type="RefSeq" id="WP_213102153.1">
    <property type="nucleotide sequence ID" value="NZ_JAGYPM010000002.1"/>
</dbReference>
<accession>A0ABS5NTK5</accession>
<keyword evidence="1" id="KW-1133">Transmembrane helix</keyword>
<evidence type="ECO:0000313" key="3">
    <source>
        <dbReference type="Proteomes" id="UP000681027"/>
    </source>
</evidence>
<sequence length="70" mass="8220">MLESYIMSLFLYFPQDKTEYIPAAISFTIFFILCVLTFRFIIRVSNRQAAKAKELEDQIMNEINSSEKNS</sequence>
<dbReference type="EMBL" id="JAGYPM010000002">
    <property type="protein sequence ID" value="MBS4190733.1"/>
    <property type="molecule type" value="Genomic_DNA"/>
</dbReference>
<evidence type="ECO:0000313" key="2">
    <source>
        <dbReference type="EMBL" id="MBS4190733.1"/>
    </source>
</evidence>
<evidence type="ECO:0000256" key="1">
    <source>
        <dbReference type="SAM" id="Phobius"/>
    </source>
</evidence>
<organism evidence="2 3">
    <name type="scientific">Cytobacillus citreus</name>
    <dbReference type="NCBI Taxonomy" id="2833586"/>
    <lineage>
        <taxon>Bacteria</taxon>
        <taxon>Bacillati</taxon>
        <taxon>Bacillota</taxon>
        <taxon>Bacilli</taxon>
        <taxon>Bacillales</taxon>
        <taxon>Bacillaceae</taxon>
        <taxon>Cytobacillus</taxon>
    </lineage>
</organism>
<name>A0ABS5NTK5_9BACI</name>
<keyword evidence="3" id="KW-1185">Reference proteome</keyword>
<feature type="transmembrane region" description="Helical" evidence="1">
    <location>
        <begin position="20"/>
        <end position="42"/>
    </location>
</feature>
<dbReference type="Proteomes" id="UP000681027">
    <property type="component" value="Unassembled WGS sequence"/>
</dbReference>
<reference evidence="2 3" key="1">
    <citation type="submission" date="2021-05" db="EMBL/GenBank/DDBJ databases">
        <title>Novel Bacillus species.</title>
        <authorList>
            <person name="Liu G."/>
        </authorList>
    </citation>
    <scope>NUCLEOTIDE SEQUENCE [LARGE SCALE GENOMIC DNA]</scope>
    <source>
        <strain evidence="2 3">FJAT-49705</strain>
    </source>
</reference>
<comment type="caution">
    <text evidence="2">The sequence shown here is derived from an EMBL/GenBank/DDBJ whole genome shotgun (WGS) entry which is preliminary data.</text>
</comment>
<protein>
    <recommendedName>
        <fullName evidence="4">DUF4083 domain-containing protein</fullName>
    </recommendedName>
</protein>
<gene>
    <name evidence="2" type="ORF">KHA94_11110</name>
</gene>
<proteinExistence type="predicted"/>
<keyword evidence="1" id="KW-0812">Transmembrane</keyword>
<keyword evidence="1" id="KW-0472">Membrane</keyword>